<keyword evidence="4" id="KW-1003">Cell membrane</keyword>
<keyword evidence="5 14" id="KW-0597">Phosphoprotein</keyword>
<dbReference type="InterPro" id="IPR013655">
    <property type="entry name" value="PAS_fold_3"/>
</dbReference>
<dbReference type="InterPro" id="IPR013767">
    <property type="entry name" value="PAS_fold"/>
</dbReference>
<dbReference type="Pfam" id="PF00072">
    <property type="entry name" value="Response_reg"/>
    <property type="match status" value="1"/>
</dbReference>
<dbReference type="InterPro" id="IPR001789">
    <property type="entry name" value="Sig_transdc_resp-reg_receiver"/>
</dbReference>
<evidence type="ECO:0000256" key="12">
    <source>
        <dbReference type="ARBA" id="ARBA00023012"/>
    </source>
</evidence>
<evidence type="ECO:0000256" key="4">
    <source>
        <dbReference type="ARBA" id="ARBA00022475"/>
    </source>
</evidence>
<evidence type="ECO:0000256" key="11">
    <source>
        <dbReference type="ARBA" id="ARBA00022989"/>
    </source>
</evidence>
<dbReference type="PROSITE" id="PS50112">
    <property type="entry name" value="PAS"/>
    <property type="match status" value="2"/>
</dbReference>
<keyword evidence="11" id="KW-1133">Transmembrane helix</keyword>
<dbReference type="SMART" id="SM00448">
    <property type="entry name" value="REC"/>
    <property type="match status" value="1"/>
</dbReference>
<feature type="domain" description="Response regulatory" evidence="16">
    <location>
        <begin position="1096"/>
        <end position="1214"/>
    </location>
</feature>
<evidence type="ECO:0000256" key="3">
    <source>
        <dbReference type="ARBA" id="ARBA00012438"/>
    </source>
</evidence>
<evidence type="ECO:0000256" key="14">
    <source>
        <dbReference type="PROSITE-ProRule" id="PRU00169"/>
    </source>
</evidence>
<dbReference type="InterPro" id="IPR003661">
    <property type="entry name" value="HisK_dim/P_dom"/>
</dbReference>
<dbReference type="InterPro" id="IPR029016">
    <property type="entry name" value="GAF-like_dom_sf"/>
</dbReference>
<sequence>MRIPEIPANEQSRLEALRELEILDTLPEEEFDNITKLASEICQVPISLITFIDEERQWFKSHHGLNVEYTSREVAYCAHAINDPKEILEVHDAYEDERFHDNPLAVGEPLVRFYAGVPLVDPEGHALGTLCVIDHKPNQLSIGQKEALRTLAQHVMAILNVRSKNIELIKSQQKFQDLVNHMDDMIYELDSNGYFKFSNIKLQKLSGYSEQELSQMSYLTLVKENARSEMIAFYNEQRTKKQAKSYYEFPMITRQGEERMIGQNVVIDFDQHGKLTRVMAVARDVTELHEQQRVFRLLSENSKDLICLHEPDGTYIYVSSSVKDLLGFDQEELIGRSPYDFMHPEDRERLRENPHAQTLKGKEIGGVQYRMKTSAGNYLWLESYTKPIVIGGEVVSFQTSSRDISKRRFNELQVQKSKENIEALIENTEDAIWSVDRKFRYKIANGAYKALIKWLVGREPEIGESGLDVGDKMFQDLLQHYRKSLDGKKFNIEYQLTHNGVRRYFQKFFNPIRNQEGIITGVSVFARDISYEKKILRNADRYREGLQLLNIIFSNTSLTMDQQIGEALKISCEYLKMPSGIIGQVEKGFVTIKKYYSSEPVPIKEGDRFPFENTFSQLIYDYGRTLAIENVSQSDFKEVSSFKAFKVSSFIGASISVNGVRYGTISFGSTEQRGEFFDSNETDFVDILAGWIGFNIEKQLYEKRLRSEQDVLRAFVHSAPAAIAMLDENLTYLAVSSQWKVDYQLGDRDLIGANHYEIFNNIPDSWKEAYESGLQGKESRKERELFEMGGQTRWLKWEVRPWYASNKEIGGIIVFTEDITRQITQEEELKLAKNEAEKASQAKEFFLSSMSHEIRTPMNAIIGISNIMLYETPRADQLENLKLLKFSSSNLLVLINDILDFNKIEAGKMELELIDFNLKEVAMNVYQTMLIRANEKGLVFLFDYQNGLPENFVGDSVRITQILTNLLGNAIKFTEEGIVKFKIEEKKRLGKEVILCFTVTDTGIGIPKDKIDAIFENFTQASTNVARKFGGTGLGLAITRELLKIMGSDVTVESEEGEGSVFTFDLKLPIGSLKSLQQDYSEISAVAPESSNTGIRLLVAEDHKTNREILAKFLDRWGFKYDFAENGLEAIQMASKKNYSMILMDIQMPVMDGFEATREIRKMKNPQLKDIPIYALTASVLLGVQEKAVTAGMSGYISKPFDPDELYAKITSESIRLEYETPVVTRDVLSHEAITQMSLGDEEFKEELYRYYSSEFHRLLGDLHSALEQEDRDMRHASIEELTKLNKGEIMPDLTPLLQALNDEQSAADLKRIPAALYELIHTLTARHDRGS</sequence>
<dbReference type="SUPFAM" id="SSF55785">
    <property type="entry name" value="PYP-like sensor domain (PAS domain)"/>
    <property type="match status" value="4"/>
</dbReference>
<dbReference type="SUPFAM" id="SSF52172">
    <property type="entry name" value="CheY-like"/>
    <property type="match status" value="1"/>
</dbReference>
<evidence type="ECO:0000259" key="16">
    <source>
        <dbReference type="PROSITE" id="PS50110"/>
    </source>
</evidence>
<dbReference type="CDD" id="cd00130">
    <property type="entry name" value="PAS"/>
    <property type="match status" value="2"/>
</dbReference>
<evidence type="ECO:0000256" key="7">
    <source>
        <dbReference type="ARBA" id="ARBA00022692"/>
    </source>
</evidence>
<dbReference type="SUPFAM" id="SSF55781">
    <property type="entry name" value="GAF domain-like"/>
    <property type="match status" value="2"/>
</dbReference>
<dbReference type="PROSITE" id="PS50110">
    <property type="entry name" value="RESPONSE_REGULATORY"/>
    <property type="match status" value="1"/>
</dbReference>
<dbReference type="Pfam" id="PF00512">
    <property type="entry name" value="HisKA"/>
    <property type="match status" value="1"/>
</dbReference>
<feature type="domain" description="PAC" evidence="18">
    <location>
        <begin position="245"/>
        <end position="297"/>
    </location>
</feature>
<dbReference type="Gene3D" id="3.40.50.2300">
    <property type="match status" value="1"/>
</dbReference>
<dbReference type="PANTHER" id="PTHR45339:SF1">
    <property type="entry name" value="HYBRID SIGNAL TRANSDUCTION HISTIDINE KINASE J"/>
    <property type="match status" value="1"/>
</dbReference>
<feature type="domain" description="PAS" evidence="17">
    <location>
        <begin position="171"/>
        <end position="213"/>
    </location>
</feature>
<feature type="domain" description="PAC" evidence="18">
    <location>
        <begin position="779"/>
        <end position="831"/>
    </location>
</feature>
<keyword evidence="12" id="KW-0902">Two-component regulatory system</keyword>
<dbReference type="Pfam" id="PF08448">
    <property type="entry name" value="PAS_4"/>
    <property type="match status" value="2"/>
</dbReference>
<dbReference type="SUPFAM" id="SSF47226">
    <property type="entry name" value="Histidine-containing phosphotransfer domain, HPT domain"/>
    <property type="match status" value="1"/>
</dbReference>
<gene>
    <name evidence="19" type="ORF">ACHKAR_03500</name>
</gene>
<dbReference type="EMBL" id="JBIPKE010000012">
    <property type="protein sequence ID" value="MFH6982485.1"/>
    <property type="molecule type" value="Genomic_DNA"/>
</dbReference>
<dbReference type="PROSITE" id="PS50113">
    <property type="entry name" value="PAC"/>
    <property type="match status" value="2"/>
</dbReference>
<dbReference type="PROSITE" id="PS50109">
    <property type="entry name" value="HIS_KIN"/>
    <property type="match status" value="1"/>
</dbReference>
<evidence type="ECO:0000259" key="18">
    <source>
        <dbReference type="PROSITE" id="PS50113"/>
    </source>
</evidence>
<evidence type="ECO:0000256" key="8">
    <source>
        <dbReference type="ARBA" id="ARBA00022741"/>
    </source>
</evidence>
<dbReference type="SUPFAM" id="SSF55874">
    <property type="entry name" value="ATPase domain of HSP90 chaperone/DNA topoisomerase II/histidine kinase"/>
    <property type="match status" value="1"/>
</dbReference>
<dbReference type="Proteomes" id="UP001610063">
    <property type="component" value="Unassembled WGS sequence"/>
</dbReference>
<dbReference type="InterPro" id="IPR003594">
    <property type="entry name" value="HATPase_dom"/>
</dbReference>
<evidence type="ECO:0000313" key="19">
    <source>
        <dbReference type="EMBL" id="MFH6982485.1"/>
    </source>
</evidence>
<dbReference type="Pfam" id="PF02518">
    <property type="entry name" value="HATPase_c"/>
    <property type="match status" value="1"/>
</dbReference>
<dbReference type="InterPro" id="IPR013656">
    <property type="entry name" value="PAS_4"/>
</dbReference>
<dbReference type="Gene3D" id="3.30.450.40">
    <property type="match status" value="2"/>
</dbReference>
<dbReference type="SMART" id="SM00086">
    <property type="entry name" value="PAC"/>
    <property type="match status" value="4"/>
</dbReference>
<dbReference type="Gene3D" id="3.30.565.10">
    <property type="entry name" value="Histidine kinase-like ATPase, C-terminal domain"/>
    <property type="match status" value="1"/>
</dbReference>
<keyword evidence="6" id="KW-0808">Transferase</keyword>
<keyword evidence="9" id="KW-0418">Kinase</keyword>
<feature type="domain" description="Histidine kinase" evidence="15">
    <location>
        <begin position="849"/>
        <end position="1070"/>
    </location>
</feature>
<dbReference type="InterPro" id="IPR036890">
    <property type="entry name" value="HATPase_C_sf"/>
</dbReference>
<feature type="modified residue" description="4-aspartylphosphate" evidence="14">
    <location>
        <position position="1145"/>
    </location>
</feature>
<dbReference type="SUPFAM" id="SSF47384">
    <property type="entry name" value="Homodimeric domain of signal transducing histidine kinase"/>
    <property type="match status" value="1"/>
</dbReference>
<dbReference type="Pfam" id="PF08447">
    <property type="entry name" value="PAS_3"/>
    <property type="match status" value="1"/>
</dbReference>
<evidence type="ECO:0000256" key="1">
    <source>
        <dbReference type="ARBA" id="ARBA00000085"/>
    </source>
</evidence>
<reference evidence="19 20" key="1">
    <citation type="journal article" date="2013" name="Int. J. Syst. Evol. Microbiol.">
        <title>Marinoscillum luteum sp. nov., isolated from marine sediment.</title>
        <authorList>
            <person name="Cha I.T."/>
            <person name="Park S.J."/>
            <person name="Kim S.J."/>
            <person name="Kim J.G."/>
            <person name="Jung M.Y."/>
            <person name="Shin K.S."/>
            <person name="Kwon K.K."/>
            <person name="Yang S.H."/>
            <person name="Seo Y.S."/>
            <person name="Rhee S.K."/>
        </authorList>
    </citation>
    <scope>NUCLEOTIDE SEQUENCE [LARGE SCALE GENOMIC DNA]</scope>
    <source>
        <strain evidence="19 20">KCTC 23939</strain>
    </source>
</reference>
<comment type="catalytic activity">
    <reaction evidence="1">
        <text>ATP + protein L-histidine = ADP + protein N-phospho-L-histidine.</text>
        <dbReference type="EC" id="2.7.13.3"/>
    </reaction>
</comment>
<accession>A0ABW7N509</accession>
<evidence type="ECO:0000256" key="2">
    <source>
        <dbReference type="ARBA" id="ARBA00004651"/>
    </source>
</evidence>
<keyword evidence="13" id="KW-0472">Membrane</keyword>
<dbReference type="EC" id="2.7.13.3" evidence="3"/>
<dbReference type="SMART" id="SM00091">
    <property type="entry name" value="PAS"/>
    <property type="match status" value="4"/>
</dbReference>
<dbReference type="InterPro" id="IPR001610">
    <property type="entry name" value="PAC"/>
</dbReference>
<proteinExistence type="predicted"/>
<evidence type="ECO:0000259" key="15">
    <source>
        <dbReference type="PROSITE" id="PS50109"/>
    </source>
</evidence>
<dbReference type="SMART" id="SM00065">
    <property type="entry name" value="GAF"/>
    <property type="match status" value="2"/>
</dbReference>
<dbReference type="CDD" id="cd17546">
    <property type="entry name" value="REC_hyHK_CKI1_RcsC-like"/>
    <property type="match status" value="1"/>
</dbReference>
<dbReference type="CDD" id="cd00082">
    <property type="entry name" value="HisKA"/>
    <property type="match status" value="1"/>
</dbReference>
<evidence type="ECO:0000256" key="6">
    <source>
        <dbReference type="ARBA" id="ARBA00022679"/>
    </source>
</evidence>
<dbReference type="InterPro" id="IPR011006">
    <property type="entry name" value="CheY-like_superfamily"/>
</dbReference>
<dbReference type="InterPro" id="IPR000700">
    <property type="entry name" value="PAS-assoc_C"/>
</dbReference>
<keyword evidence="10" id="KW-0067">ATP-binding</keyword>
<dbReference type="InterPro" id="IPR003018">
    <property type="entry name" value="GAF"/>
</dbReference>
<protein>
    <recommendedName>
        <fullName evidence="3">histidine kinase</fullName>
        <ecNumber evidence="3">2.7.13.3</ecNumber>
    </recommendedName>
</protein>
<dbReference type="InterPro" id="IPR004358">
    <property type="entry name" value="Sig_transdc_His_kin-like_C"/>
</dbReference>
<evidence type="ECO:0000256" key="13">
    <source>
        <dbReference type="ARBA" id="ARBA00023136"/>
    </source>
</evidence>
<dbReference type="InterPro" id="IPR036641">
    <property type="entry name" value="HPT_dom_sf"/>
</dbReference>
<dbReference type="PRINTS" id="PR00344">
    <property type="entry name" value="BCTRLSENSOR"/>
</dbReference>
<dbReference type="InterPro" id="IPR005467">
    <property type="entry name" value="His_kinase_dom"/>
</dbReference>
<dbReference type="PANTHER" id="PTHR45339">
    <property type="entry name" value="HYBRID SIGNAL TRANSDUCTION HISTIDINE KINASE J"/>
    <property type="match status" value="1"/>
</dbReference>
<dbReference type="CDD" id="cd16922">
    <property type="entry name" value="HATPase_EvgS-ArcB-TorS-like"/>
    <property type="match status" value="1"/>
</dbReference>
<evidence type="ECO:0000259" key="17">
    <source>
        <dbReference type="PROSITE" id="PS50112"/>
    </source>
</evidence>
<evidence type="ECO:0000256" key="9">
    <source>
        <dbReference type="ARBA" id="ARBA00022777"/>
    </source>
</evidence>
<feature type="domain" description="PAS" evidence="17">
    <location>
        <begin position="291"/>
        <end position="362"/>
    </location>
</feature>
<keyword evidence="20" id="KW-1185">Reference proteome</keyword>
<keyword evidence="7" id="KW-0812">Transmembrane</keyword>
<dbReference type="SMART" id="SM00388">
    <property type="entry name" value="HisKA"/>
    <property type="match status" value="1"/>
</dbReference>
<dbReference type="Gene3D" id="1.10.287.130">
    <property type="match status" value="1"/>
</dbReference>
<dbReference type="NCBIfam" id="TIGR00229">
    <property type="entry name" value="sensory_box"/>
    <property type="match status" value="4"/>
</dbReference>
<comment type="caution">
    <text evidence="19">The sequence shown here is derived from an EMBL/GenBank/DDBJ whole genome shotgun (WGS) entry which is preliminary data.</text>
</comment>
<comment type="subcellular location">
    <subcellularLocation>
        <location evidence="2">Cell membrane</location>
        <topology evidence="2">Multi-pass membrane protein</topology>
    </subcellularLocation>
</comment>
<dbReference type="InterPro" id="IPR036097">
    <property type="entry name" value="HisK_dim/P_sf"/>
</dbReference>
<evidence type="ECO:0000313" key="20">
    <source>
        <dbReference type="Proteomes" id="UP001610063"/>
    </source>
</evidence>
<dbReference type="Pfam" id="PF00989">
    <property type="entry name" value="PAS"/>
    <property type="match status" value="1"/>
</dbReference>
<dbReference type="InterPro" id="IPR035965">
    <property type="entry name" value="PAS-like_dom_sf"/>
</dbReference>
<keyword evidence="8" id="KW-0547">Nucleotide-binding</keyword>
<dbReference type="InterPro" id="IPR000014">
    <property type="entry name" value="PAS"/>
</dbReference>
<dbReference type="SMART" id="SM00387">
    <property type="entry name" value="HATPase_c"/>
    <property type="match status" value="1"/>
</dbReference>
<dbReference type="RefSeq" id="WP_395416183.1">
    <property type="nucleotide sequence ID" value="NZ_JBIPKE010000012.1"/>
</dbReference>
<name>A0ABW7N509_9BACT</name>
<organism evidence="19 20">
    <name type="scientific">Marinoscillum luteum</name>
    <dbReference type="NCBI Taxonomy" id="861051"/>
    <lineage>
        <taxon>Bacteria</taxon>
        <taxon>Pseudomonadati</taxon>
        <taxon>Bacteroidota</taxon>
        <taxon>Cytophagia</taxon>
        <taxon>Cytophagales</taxon>
        <taxon>Reichenbachiellaceae</taxon>
        <taxon>Marinoscillum</taxon>
    </lineage>
</organism>
<dbReference type="Gene3D" id="3.30.450.20">
    <property type="entry name" value="PAS domain"/>
    <property type="match status" value="4"/>
</dbReference>
<evidence type="ECO:0000256" key="5">
    <source>
        <dbReference type="ARBA" id="ARBA00022553"/>
    </source>
</evidence>
<evidence type="ECO:0000256" key="10">
    <source>
        <dbReference type="ARBA" id="ARBA00022840"/>
    </source>
</evidence>
<dbReference type="Pfam" id="PF01590">
    <property type="entry name" value="GAF"/>
    <property type="match status" value="1"/>
</dbReference>